<evidence type="ECO:0000313" key="2">
    <source>
        <dbReference type="Proteomes" id="UP001292094"/>
    </source>
</evidence>
<evidence type="ECO:0000313" key="1">
    <source>
        <dbReference type="EMBL" id="KAK4317667.1"/>
    </source>
</evidence>
<keyword evidence="2" id="KW-1185">Reference proteome</keyword>
<dbReference type="Proteomes" id="UP001292094">
    <property type="component" value="Unassembled WGS sequence"/>
</dbReference>
<dbReference type="AlphaFoldDB" id="A0AAE1Q395"/>
<gene>
    <name evidence="1" type="ORF">Pmani_011265</name>
</gene>
<proteinExistence type="predicted"/>
<protein>
    <submittedName>
        <fullName evidence="1">Uncharacterized protein</fullName>
    </submittedName>
</protein>
<organism evidence="1 2">
    <name type="scientific">Petrolisthes manimaculis</name>
    <dbReference type="NCBI Taxonomy" id="1843537"/>
    <lineage>
        <taxon>Eukaryota</taxon>
        <taxon>Metazoa</taxon>
        <taxon>Ecdysozoa</taxon>
        <taxon>Arthropoda</taxon>
        <taxon>Crustacea</taxon>
        <taxon>Multicrustacea</taxon>
        <taxon>Malacostraca</taxon>
        <taxon>Eumalacostraca</taxon>
        <taxon>Eucarida</taxon>
        <taxon>Decapoda</taxon>
        <taxon>Pleocyemata</taxon>
        <taxon>Anomura</taxon>
        <taxon>Galatheoidea</taxon>
        <taxon>Porcellanidae</taxon>
        <taxon>Petrolisthes</taxon>
    </lineage>
</organism>
<accession>A0AAE1Q395</accession>
<dbReference type="EMBL" id="JAWZYT010000905">
    <property type="protein sequence ID" value="KAK4317667.1"/>
    <property type="molecule type" value="Genomic_DNA"/>
</dbReference>
<name>A0AAE1Q395_9EUCA</name>
<reference evidence="1" key="1">
    <citation type="submission" date="2023-11" db="EMBL/GenBank/DDBJ databases">
        <title>Genome assemblies of two species of porcelain crab, Petrolisthes cinctipes and Petrolisthes manimaculis (Anomura: Porcellanidae).</title>
        <authorList>
            <person name="Angst P."/>
        </authorList>
    </citation>
    <scope>NUCLEOTIDE SEQUENCE</scope>
    <source>
        <strain evidence="1">PB745_02</strain>
        <tissue evidence="1">Gill</tissue>
    </source>
</reference>
<comment type="caution">
    <text evidence="1">The sequence shown here is derived from an EMBL/GenBank/DDBJ whole genome shotgun (WGS) entry which is preliminary data.</text>
</comment>
<sequence>MACGARPPPLMATAHPELYTSILLIFQTSPNATTASSDAAIAAAVAHHHHYHHSRVDAQVNPSAEFRLPVFGHDLYSNINNGHNGVLVLAQGFIDLTEIRVETRTTVLLHHTPADRR</sequence>